<proteinExistence type="predicted"/>
<comment type="caution">
    <text evidence="2">The sequence shown here is derived from an EMBL/GenBank/DDBJ whole genome shotgun (WGS) entry which is preliminary data.</text>
</comment>
<protein>
    <submittedName>
        <fullName evidence="2">Uncharacterized protein</fullName>
    </submittedName>
</protein>
<dbReference type="Proteomes" id="UP001295684">
    <property type="component" value="Unassembled WGS sequence"/>
</dbReference>
<evidence type="ECO:0000313" key="2">
    <source>
        <dbReference type="EMBL" id="CAI2363912.1"/>
    </source>
</evidence>
<gene>
    <name evidence="2" type="ORF">ECRASSUSDP1_LOCUS5252</name>
</gene>
<evidence type="ECO:0000256" key="1">
    <source>
        <dbReference type="SAM" id="Coils"/>
    </source>
</evidence>
<keyword evidence="1" id="KW-0175">Coiled coil</keyword>
<feature type="coiled-coil region" evidence="1">
    <location>
        <begin position="237"/>
        <end position="264"/>
    </location>
</feature>
<keyword evidence="3" id="KW-1185">Reference proteome</keyword>
<evidence type="ECO:0000313" key="3">
    <source>
        <dbReference type="Proteomes" id="UP001295684"/>
    </source>
</evidence>
<sequence>MSESGLKENQEFLDNIMNSQEDAKSIDHGKSFAMEPTHEYDLDKVISLDFGILKRILMQLLNEKQQRDNFKADAAFRIDILKNRVDQLVCENEDRKKECTELIEFKNSAADLLEKSKINDKVLEKSIESTNAKVAQMEQYLKTTAAATGGLNKDEFIKLLASKAEKDIDEKLSRSAFEDHRDNMLGRLRDITNESDEIQERMKVIERQMNIHIKKGKGVDTSKRRLTSHSIASPRFIEELQQKIEGLESFVDTLKNNFKSFEKEAKYDLSSLKVDKAETTLVDKNIADTMMLQEKFNRLDKLYKANQENIMKKLRIVEKTHIPHFQKKISYHDEAIGLNKACIRNLELDSGSSKKKLKFLENKEIDLSSVEMVNLRIEELTDAVKVTRTDIASVAKEIREILYTKVDDETLTELEDNILAKMNDLSENIKKNFSKKTETKIGFKNINSQIRDLYGVLLTMPRESGKGEEDDALLSKIPLGGYSCASCDKKIVNLSKVPSQDSASWNQMPFRDKGERFSKIGSGFKSILKTVRKEMSPNNLSYKDRMKKLADISESMSQLKSPKIEVTQPNQV</sequence>
<feature type="coiled-coil region" evidence="1">
    <location>
        <begin position="181"/>
        <end position="208"/>
    </location>
</feature>
<accession>A0AAD1U7W9</accession>
<name>A0AAD1U7W9_EUPCR</name>
<organism evidence="2 3">
    <name type="scientific">Euplotes crassus</name>
    <dbReference type="NCBI Taxonomy" id="5936"/>
    <lineage>
        <taxon>Eukaryota</taxon>
        <taxon>Sar</taxon>
        <taxon>Alveolata</taxon>
        <taxon>Ciliophora</taxon>
        <taxon>Intramacronucleata</taxon>
        <taxon>Spirotrichea</taxon>
        <taxon>Hypotrichia</taxon>
        <taxon>Euplotida</taxon>
        <taxon>Euplotidae</taxon>
        <taxon>Moneuplotes</taxon>
    </lineage>
</organism>
<dbReference type="AlphaFoldDB" id="A0AAD1U7W9"/>
<dbReference type="EMBL" id="CAMPGE010005065">
    <property type="protein sequence ID" value="CAI2363912.1"/>
    <property type="molecule type" value="Genomic_DNA"/>
</dbReference>
<reference evidence="2" key="1">
    <citation type="submission" date="2023-07" db="EMBL/GenBank/DDBJ databases">
        <authorList>
            <consortium name="AG Swart"/>
            <person name="Singh M."/>
            <person name="Singh A."/>
            <person name="Seah K."/>
            <person name="Emmerich C."/>
        </authorList>
    </citation>
    <scope>NUCLEOTIDE SEQUENCE</scope>
    <source>
        <strain evidence="2">DP1</strain>
    </source>
</reference>